<dbReference type="EMBL" id="NBII01000009">
    <property type="protein sequence ID" value="PAV15724.1"/>
    <property type="molecule type" value="Genomic_DNA"/>
</dbReference>
<evidence type="ECO:0000256" key="1">
    <source>
        <dbReference type="SAM" id="MobiDB-lite"/>
    </source>
</evidence>
<comment type="caution">
    <text evidence="2">The sequence shown here is derived from an EMBL/GenBank/DDBJ whole genome shotgun (WGS) entry which is preliminary data.</text>
</comment>
<organism evidence="2 3">
    <name type="scientific">Pyrrhoderma noxium</name>
    <dbReference type="NCBI Taxonomy" id="2282107"/>
    <lineage>
        <taxon>Eukaryota</taxon>
        <taxon>Fungi</taxon>
        <taxon>Dikarya</taxon>
        <taxon>Basidiomycota</taxon>
        <taxon>Agaricomycotina</taxon>
        <taxon>Agaricomycetes</taxon>
        <taxon>Hymenochaetales</taxon>
        <taxon>Hymenochaetaceae</taxon>
        <taxon>Pyrrhoderma</taxon>
    </lineage>
</organism>
<dbReference type="STRING" id="2282107.A0A286U881"/>
<dbReference type="Gene3D" id="3.90.640.10">
    <property type="entry name" value="Actin, Chain A, domain 4"/>
    <property type="match status" value="1"/>
</dbReference>
<dbReference type="Proteomes" id="UP000217199">
    <property type="component" value="Unassembled WGS sequence"/>
</dbReference>
<dbReference type="InterPro" id="IPR043129">
    <property type="entry name" value="ATPase_NBD"/>
</dbReference>
<proteinExistence type="predicted"/>
<reference evidence="2 3" key="1">
    <citation type="journal article" date="2017" name="Mol. Ecol.">
        <title>Comparative and population genomic landscape of Phellinus noxius: A hypervariable fungus causing root rot in trees.</title>
        <authorList>
            <person name="Chung C.L."/>
            <person name="Lee T.J."/>
            <person name="Akiba M."/>
            <person name="Lee H.H."/>
            <person name="Kuo T.H."/>
            <person name="Liu D."/>
            <person name="Ke H.M."/>
            <person name="Yokoi T."/>
            <person name="Roa M.B."/>
            <person name="Lu M.J."/>
            <person name="Chang Y.Y."/>
            <person name="Ann P.J."/>
            <person name="Tsai J.N."/>
            <person name="Chen C.Y."/>
            <person name="Tzean S.S."/>
            <person name="Ota Y."/>
            <person name="Hattori T."/>
            <person name="Sahashi N."/>
            <person name="Liou R.F."/>
            <person name="Kikuchi T."/>
            <person name="Tsai I.J."/>
        </authorList>
    </citation>
    <scope>NUCLEOTIDE SEQUENCE [LARGE SCALE GENOMIC DNA]</scope>
    <source>
        <strain evidence="2 3">FFPRI411160</strain>
    </source>
</reference>
<name>A0A286U881_9AGAM</name>
<keyword evidence="3" id="KW-1185">Reference proteome</keyword>
<dbReference type="InParanoid" id="A0A286U881"/>
<feature type="region of interest" description="Disordered" evidence="1">
    <location>
        <begin position="1"/>
        <end position="38"/>
    </location>
</feature>
<gene>
    <name evidence="2" type="ORF">PNOK_0858200</name>
</gene>
<sequence length="723" mass="79750">MGCCGEPIDKAATTQREQHVKNSYPVSQQPSPHPGLGAPYQEKFVPPSIPSPPLVQQLTGQQPWHQQTIPGIPRPMSSGPMDFNPYQVQVPSPPPTHFTGTTVAGSASGMGGLLPSMSPHNSLRAPSTYFNQSPSIMTTAKADPIRASELMPNIDEGRMSVSIDFGTTFSGVAYGSSRIEHGQVQQILRWPGSFETFRKIPTCIMYDESGQVLAWGLEAKNASPMPGTVKCEWFKLFLEPRALREGSVDPRLPDLPPGKKAIDLIIDFLSCMWEYAKDEITRTIGAVADLDSADVWLTVPAAWDAKGCELMREAAIQAGLVQQFTATDKNWADRLHIITEPEAAAVHCAHLTNLHKLKPSQNFMICDAGGGTVDLAVYKIIGELANLEIAEVCARSGANCGSLFLDLRFRELVRTLLAAHPAHLDPASLAYFMHAFSETDKLTYMGESDDSNMFHFTCFNVDDPDDPSVGLINGELAIPGNLLRREVFDPVIDQVLELLEEQLRRVEQRIDALLLVGGFSGSSYLFKRVEAQFGSRIKVIARPSDADTATCRGAAQYGLARRPLVSSVIAPRSYLMKVKLPAEQEDWQKRPAYIKVNNAGVNICENRLQYLVTKGAILRKGQRVQTKFCKFSQNAQDRLFVAILYTSDSDKIMRYTDEGETEELCNWTVDLGNLPSFQHQAGTIQGGFYTEFELGLELDSAEVRGILIAEGQECGRVVFDFRN</sequence>
<dbReference type="SUPFAM" id="SSF53067">
    <property type="entry name" value="Actin-like ATPase domain"/>
    <property type="match status" value="2"/>
</dbReference>
<evidence type="ECO:0000313" key="2">
    <source>
        <dbReference type="EMBL" id="PAV15724.1"/>
    </source>
</evidence>
<dbReference type="AlphaFoldDB" id="A0A286U881"/>
<accession>A0A286U881</accession>
<evidence type="ECO:0000313" key="3">
    <source>
        <dbReference type="Proteomes" id="UP000217199"/>
    </source>
</evidence>
<dbReference type="PANTHER" id="PTHR14187">
    <property type="entry name" value="ALPHA KINASE/ELONGATION FACTOR 2 KINASE"/>
    <property type="match status" value="1"/>
</dbReference>
<dbReference type="Gene3D" id="3.30.420.40">
    <property type="match status" value="2"/>
</dbReference>
<dbReference type="OrthoDB" id="2963168at2759"/>
<dbReference type="CDD" id="cd10170">
    <property type="entry name" value="ASKHA_NBD_HSP70"/>
    <property type="match status" value="1"/>
</dbReference>
<protein>
    <submittedName>
        <fullName evidence="2">Actin-like ATPase domain-containing</fullName>
    </submittedName>
</protein>
<dbReference type="PANTHER" id="PTHR14187:SF5">
    <property type="entry name" value="HEAT SHOCK 70 KDA PROTEIN 12A"/>
    <property type="match status" value="1"/>
</dbReference>